<dbReference type="AlphaFoldDB" id="A0A940WUW1"/>
<comment type="similarity">
    <text evidence="7">Belongs to the binding-protein-dependent transport system permease family.</text>
</comment>
<comment type="subcellular location">
    <subcellularLocation>
        <location evidence="1 7">Cell membrane</location>
        <topology evidence="1 7">Multi-pass membrane protein</topology>
    </subcellularLocation>
</comment>
<dbReference type="PANTHER" id="PTHR30465:SF44">
    <property type="entry name" value="ABC-TYPE DIPEPTIDE_OLIGOPEPTIDE TRANSPORT SYSTEM, PERMEASE COMPONENT"/>
    <property type="match status" value="1"/>
</dbReference>
<keyword evidence="5 7" id="KW-1133">Transmembrane helix</keyword>
<dbReference type="CDD" id="cd06261">
    <property type="entry name" value="TM_PBP2"/>
    <property type="match status" value="1"/>
</dbReference>
<feature type="transmembrane region" description="Helical" evidence="7">
    <location>
        <begin position="283"/>
        <end position="306"/>
    </location>
</feature>
<dbReference type="Proteomes" id="UP000678228">
    <property type="component" value="Unassembled WGS sequence"/>
</dbReference>
<reference evidence="9" key="1">
    <citation type="submission" date="2021-03" db="EMBL/GenBank/DDBJ databases">
        <title>Bacillus suaedae sp. nov., isolated from Suaeda aralocaspica.</title>
        <authorList>
            <person name="Lei R.F.R."/>
        </authorList>
    </citation>
    <scope>NUCLEOTIDE SEQUENCE</scope>
    <source>
        <strain evidence="9">YZJH907-2</strain>
    </source>
</reference>
<dbReference type="PROSITE" id="PS50928">
    <property type="entry name" value="ABC_TM1"/>
    <property type="match status" value="1"/>
</dbReference>
<keyword evidence="2 7" id="KW-0813">Transport</keyword>
<evidence type="ECO:0000256" key="7">
    <source>
        <dbReference type="RuleBase" id="RU363032"/>
    </source>
</evidence>
<dbReference type="GO" id="GO:0055085">
    <property type="term" value="P:transmembrane transport"/>
    <property type="evidence" value="ECO:0007669"/>
    <property type="project" value="InterPro"/>
</dbReference>
<protein>
    <submittedName>
        <fullName evidence="9">ABC transporter permease subunit</fullName>
    </submittedName>
</protein>
<evidence type="ECO:0000256" key="2">
    <source>
        <dbReference type="ARBA" id="ARBA00022448"/>
    </source>
</evidence>
<feature type="transmembrane region" description="Helical" evidence="7">
    <location>
        <begin position="163"/>
        <end position="182"/>
    </location>
</feature>
<gene>
    <name evidence="9" type="ORF">J7W16_18890</name>
</gene>
<feature type="domain" description="ABC transmembrane type-1" evidence="8">
    <location>
        <begin position="84"/>
        <end position="296"/>
    </location>
</feature>
<proteinExistence type="inferred from homology"/>
<evidence type="ECO:0000256" key="6">
    <source>
        <dbReference type="ARBA" id="ARBA00023136"/>
    </source>
</evidence>
<evidence type="ECO:0000313" key="9">
    <source>
        <dbReference type="EMBL" id="MBP3953194.1"/>
    </source>
</evidence>
<dbReference type="Gene3D" id="1.10.3720.10">
    <property type="entry name" value="MetI-like"/>
    <property type="match status" value="1"/>
</dbReference>
<evidence type="ECO:0000313" key="10">
    <source>
        <dbReference type="Proteomes" id="UP000678228"/>
    </source>
</evidence>
<keyword evidence="4 7" id="KW-0812">Transmembrane</keyword>
<dbReference type="RefSeq" id="WP_210599049.1">
    <property type="nucleotide sequence ID" value="NZ_JAGKSQ010000010.1"/>
</dbReference>
<dbReference type="InterPro" id="IPR000515">
    <property type="entry name" value="MetI-like"/>
</dbReference>
<keyword evidence="6 7" id="KW-0472">Membrane</keyword>
<sequence>MFILREFIKTGLSWLFAILTIILLVWIPREVSFSVSEYDVHLFYGFSIERYIEQVLQYISMLMNFDLGTTKFDKSVAGEVSLYVSRSLIVIFIAFVISLLIGTAKGFFDYRTRHSRFRLLGPPTTFTLQSIPDFFFIIVFQMIMLWLIDRGFPHLSIFGYESWHNFVIAGSLLAIFPTMYMARIVCSALMTEEGHPYITTARSKGLSVFFVLWKHQFTSGLIHVVPHLAGIFIYVLSNLIIIEYLTYFRGAALRLYQALGFAESNITGRNRSPFNPEMYEPELVIAILAVFISLIAMIQLISKVFMHLSPLLKGGRHE</sequence>
<evidence type="ECO:0000256" key="4">
    <source>
        <dbReference type="ARBA" id="ARBA00022692"/>
    </source>
</evidence>
<evidence type="ECO:0000256" key="1">
    <source>
        <dbReference type="ARBA" id="ARBA00004651"/>
    </source>
</evidence>
<dbReference type="PANTHER" id="PTHR30465">
    <property type="entry name" value="INNER MEMBRANE ABC TRANSPORTER"/>
    <property type="match status" value="1"/>
</dbReference>
<evidence type="ECO:0000256" key="5">
    <source>
        <dbReference type="ARBA" id="ARBA00022989"/>
    </source>
</evidence>
<accession>A0A940WUW1</accession>
<feature type="transmembrane region" description="Helical" evidence="7">
    <location>
        <begin position="128"/>
        <end position="148"/>
    </location>
</feature>
<name>A0A940WUW1_9BACI</name>
<comment type="caution">
    <text evidence="9">The sequence shown here is derived from an EMBL/GenBank/DDBJ whole genome shotgun (WGS) entry which is preliminary data.</text>
</comment>
<evidence type="ECO:0000256" key="3">
    <source>
        <dbReference type="ARBA" id="ARBA00022475"/>
    </source>
</evidence>
<dbReference type="EMBL" id="JAGKSQ010000010">
    <property type="protein sequence ID" value="MBP3953194.1"/>
    <property type="molecule type" value="Genomic_DNA"/>
</dbReference>
<dbReference type="Pfam" id="PF00528">
    <property type="entry name" value="BPD_transp_1"/>
    <property type="match status" value="1"/>
</dbReference>
<organism evidence="9 10">
    <name type="scientific">Halalkalibacter suaedae</name>
    <dbReference type="NCBI Taxonomy" id="2822140"/>
    <lineage>
        <taxon>Bacteria</taxon>
        <taxon>Bacillati</taxon>
        <taxon>Bacillota</taxon>
        <taxon>Bacilli</taxon>
        <taxon>Bacillales</taxon>
        <taxon>Bacillaceae</taxon>
        <taxon>Halalkalibacter</taxon>
    </lineage>
</organism>
<dbReference type="GO" id="GO:0005886">
    <property type="term" value="C:plasma membrane"/>
    <property type="evidence" value="ECO:0007669"/>
    <property type="project" value="UniProtKB-SubCell"/>
</dbReference>
<dbReference type="SUPFAM" id="SSF161098">
    <property type="entry name" value="MetI-like"/>
    <property type="match status" value="1"/>
</dbReference>
<keyword evidence="3" id="KW-1003">Cell membrane</keyword>
<feature type="transmembrane region" description="Helical" evidence="7">
    <location>
        <begin position="88"/>
        <end position="108"/>
    </location>
</feature>
<dbReference type="InterPro" id="IPR035906">
    <property type="entry name" value="MetI-like_sf"/>
</dbReference>
<feature type="transmembrane region" description="Helical" evidence="7">
    <location>
        <begin position="7"/>
        <end position="27"/>
    </location>
</feature>
<keyword evidence="10" id="KW-1185">Reference proteome</keyword>
<evidence type="ECO:0000259" key="8">
    <source>
        <dbReference type="PROSITE" id="PS50928"/>
    </source>
</evidence>
<feature type="transmembrane region" description="Helical" evidence="7">
    <location>
        <begin position="224"/>
        <end position="247"/>
    </location>
</feature>